<sequence length="712" mass="81200">MQKKEIAVFIDKITRERATGDLLIVGWAVDEVTKEIPHIKVDKENVIAEVTNVVRLDINHLYNLDVKTPSGFSIRLSGRLKGRAILDFQTKKHQNGIAVKLNSRYPYDDGLETGWEKKKRLLKKGINYARTHGVKKAIRRVKLELKPGSIDYAEWITRHENIDLKSQQEQSKKFDYRPLISIAMPVYNVEIKWLEECIDSVINQTYDNWELCISDDASTDPKIKKCLEAYEKKEPRIKVVFRKENGHISLATNSALEIATGEFIALLDNDDELPPHALFEVVKVLNERPELDVIYSDEDKIDAEGNRFDPHFKADWSPDTLMGNNYISHLGVYRSSIVKSLGGFRKGYEGSQDYDLVLRVTEQIPEDHIYHIDKVLYHWRTIPGSTASSGEAKSYIYDSGVKALTDALNRRGIKGTVRPGLISGFYEVTYEVLQEELVSVIIPTKNGYDDLKLCVDSIIEKTSYPNYEIIIADNGSTDPKMQELFAEYKKQLDERFIVELIDIPFNYSRINNLAAEKASGKYLLFLNNDTEVIEPNWMTTMVSYAQFDRIGCVGAKLYYPDDTTQHAGVLVGIGGVAGHALNNYDRTHCGYFGRLVIDVNYLAVTAACMMVKAADFKAVNGFDETLEVAFNDVDLCLKIYELGRYNVYAHQVELYHFESKSRGYEDTPAKQKRFAGEIKKMQDKWPAYIAHDPFYNDNLTKEGIGDFSLRPD</sequence>
<dbReference type="InterPro" id="IPR029044">
    <property type="entry name" value="Nucleotide-diphossugar_trans"/>
</dbReference>
<comment type="caution">
    <text evidence="2">The sequence shown here is derived from an EMBL/GenBank/DDBJ whole genome shotgun (WGS) entry which is preliminary data.</text>
</comment>
<proteinExistence type="predicted"/>
<dbReference type="AlphaFoldDB" id="A0AB36S5L2"/>
<dbReference type="GO" id="GO:0016757">
    <property type="term" value="F:glycosyltransferase activity"/>
    <property type="evidence" value="ECO:0007669"/>
    <property type="project" value="UniProtKB-KW"/>
</dbReference>
<dbReference type="CDD" id="cd04184">
    <property type="entry name" value="GT2_RfbC_Mx_like"/>
    <property type="match status" value="1"/>
</dbReference>
<dbReference type="SUPFAM" id="SSF53448">
    <property type="entry name" value="Nucleotide-diphospho-sugar transferases"/>
    <property type="match status" value="2"/>
</dbReference>
<dbReference type="Pfam" id="PF00535">
    <property type="entry name" value="Glycos_transf_2"/>
    <property type="match status" value="2"/>
</dbReference>
<feature type="domain" description="Glycosyltransferase 2-like" evidence="1">
    <location>
        <begin position="439"/>
        <end position="565"/>
    </location>
</feature>
<accession>A0AB36S5L2</accession>
<evidence type="ECO:0000259" key="1">
    <source>
        <dbReference type="Pfam" id="PF00535"/>
    </source>
</evidence>
<protein>
    <submittedName>
        <fullName evidence="2">Glycosyltransferase family 2 protein</fullName>
    </submittedName>
</protein>
<dbReference type="Proteomes" id="UP000220669">
    <property type="component" value="Unassembled WGS sequence"/>
</dbReference>
<dbReference type="CDD" id="cd04186">
    <property type="entry name" value="GT_2_like_c"/>
    <property type="match status" value="1"/>
</dbReference>
<dbReference type="EMBL" id="PDEB01000004">
    <property type="protein sequence ID" value="PEH44217.1"/>
    <property type="molecule type" value="Genomic_DNA"/>
</dbReference>
<dbReference type="InterPro" id="IPR001173">
    <property type="entry name" value="Glyco_trans_2-like"/>
</dbReference>
<evidence type="ECO:0000313" key="2">
    <source>
        <dbReference type="EMBL" id="PEH44217.1"/>
    </source>
</evidence>
<dbReference type="PANTHER" id="PTHR43179">
    <property type="entry name" value="RHAMNOSYLTRANSFERASE WBBL"/>
    <property type="match status" value="1"/>
</dbReference>
<reference evidence="2 3" key="1">
    <citation type="submission" date="2017-09" db="EMBL/GenBank/DDBJ databases">
        <title>FDA dAtabase for Regulatory Grade micrObial Sequences (FDA-ARGOS): Supporting development and validation of Infectious Disease Dx tests.</title>
        <authorList>
            <person name="Minogue T."/>
            <person name="Wolcott M."/>
            <person name="Wasieloski L."/>
            <person name="Aguilar W."/>
            <person name="Moore D."/>
            <person name="Tallon L.J."/>
            <person name="Sadzewicz L."/>
            <person name="Ott S."/>
            <person name="Zhao X."/>
            <person name="Nagaraj S."/>
            <person name="Vavikolanu K."/>
            <person name="Aluvathingal J."/>
            <person name="Nadendla S."/>
            <person name="Sichtig H."/>
        </authorList>
    </citation>
    <scope>NUCLEOTIDE SEQUENCE [LARGE SCALE GENOMIC DNA]</scope>
    <source>
        <strain evidence="2 3">FDAARGOS_396</strain>
    </source>
</reference>
<dbReference type="RefSeq" id="WP_005880966.1">
    <property type="nucleotide sequence ID" value="NZ_CABGKX010000002.1"/>
</dbReference>
<dbReference type="Gene3D" id="3.90.550.10">
    <property type="entry name" value="Spore Coat Polysaccharide Biosynthesis Protein SpsA, Chain A"/>
    <property type="match status" value="2"/>
</dbReference>
<organism evidence="2 3">
    <name type="scientific">Enterococcus durans</name>
    <dbReference type="NCBI Taxonomy" id="53345"/>
    <lineage>
        <taxon>Bacteria</taxon>
        <taxon>Bacillati</taxon>
        <taxon>Bacillota</taxon>
        <taxon>Bacilli</taxon>
        <taxon>Lactobacillales</taxon>
        <taxon>Enterococcaceae</taxon>
        <taxon>Enterococcus</taxon>
    </lineage>
</organism>
<dbReference type="PANTHER" id="PTHR43179:SF7">
    <property type="entry name" value="RHAMNOSYLTRANSFERASE WBBL"/>
    <property type="match status" value="1"/>
</dbReference>
<feature type="domain" description="Glycosyltransferase 2-like" evidence="1">
    <location>
        <begin position="181"/>
        <end position="296"/>
    </location>
</feature>
<gene>
    <name evidence="2" type="ORF">CRM96_03965</name>
</gene>
<evidence type="ECO:0000313" key="3">
    <source>
        <dbReference type="Proteomes" id="UP000220669"/>
    </source>
</evidence>
<name>A0AB36S5L2_9ENTE</name>